<dbReference type="InterPro" id="IPR014729">
    <property type="entry name" value="Rossmann-like_a/b/a_fold"/>
</dbReference>
<dbReference type="AlphaFoldDB" id="A0A3D8INY0"/>
<dbReference type="Gene3D" id="3.40.50.620">
    <property type="entry name" value="HUPs"/>
    <property type="match status" value="1"/>
</dbReference>
<feature type="domain" description="NFACT protein RNA binding" evidence="1">
    <location>
        <begin position="286"/>
        <end position="365"/>
    </location>
</feature>
<accession>A0A3D8INY0</accession>
<dbReference type="InterPro" id="IPR059101">
    <property type="entry name" value="NFACT-R_2"/>
</dbReference>
<organism evidence="2 3">
    <name type="scientific">Helicobacter didelphidarum</name>
    <dbReference type="NCBI Taxonomy" id="2040648"/>
    <lineage>
        <taxon>Bacteria</taxon>
        <taxon>Pseudomonadati</taxon>
        <taxon>Campylobacterota</taxon>
        <taxon>Epsilonproteobacteria</taxon>
        <taxon>Campylobacterales</taxon>
        <taxon>Helicobacteraceae</taxon>
        <taxon>Helicobacter</taxon>
    </lineage>
</organism>
<gene>
    <name evidence="2" type="ORF">CQA53_02780</name>
</gene>
<dbReference type="SUPFAM" id="SSF52402">
    <property type="entry name" value="Adenine nucleotide alpha hydrolases-like"/>
    <property type="match status" value="1"/>
</dbReference>
<evidence type="ECO:0000313" key="2">
    <source>
        <dbReference type="EMBL" id="RDU66823.1"/>
    </source>
</evidence>
<evidence type="ECO:0000313" key="3">
    <source>
        <dbReference type="Proteomes" id="UP000256379"/>
    </source>
</evidence>
<dbReference type="PANTHER" id="PTHR11933:SF6">
    <property type="entry name" value="THIL AANH DOMAIN-CONTAINING PROTEIN"/>
    <property type="match status" value="1"/>
</dbReference>
<dbReference type="EMBL" id="NXLQ01000003">
    <property type="protein sequence ID" value="RDU66823.1"/>
    <property type="molecule type" value="Genomic_DNA"/>
</dbReference>
<dbReference type="OrthoDB" id="9781887at2"/>
<keyword evidence="2" id="KW-0067">ATP-binding</keyword>
<dbReference type="Proteomes" id="UP000256379">
    <property type="component" value="Unassembled WGS sequence"/>
</dbReference>
<dbReference type="GO" id="GO:0005524">
    <property type="term" value="F:ATP binding"/>
    <property type="evidence" value="ECO:0007669"/>
    <property type="project" value="UniProtKB-KW"/>
</dbReference>
<comment type="caution">
    <text evidence="2">The sequence shown here is derived from an EMBL/GenBank/DDBJ whole genome shotgun (WGS) entry which is preliminary data.</text>
</comment>
<evidence type="ECO:0000259" key="1">
    <source>
        <dbReference type="Pfam" id="PF18297"/>
    </source>
</evidence>
<dbReference type="Pfam" id="PF18297">
    <property type="entry name" value="NFACT-R_2"/>
    <property type="match status" value="1"/>
</dbReference>
<keyword evidence="3" id="KW-1185">Reference proteome</keyword>
<keyword evidence="2" id="KW-0547">Nucleotide-binding</keyword>
<protein>
    <submittedName>
        <fullName evidence="2">ATP-binding protein</fullName>
    </submittedName>
</protein>
<dbReference type="Pfam" id="PF03054">
    <property type="entry name" value="tRNA_Me_trans"/>
    <property type="match status" value="1"/>
</dbReference>
<dbReference type="PANTHER" id="PTHR11933">
    <property type="entry name" value="TRNA 5-METHYLAMINOMETHYL-2-THIOURIDYLATE -METHYLTRANSFERASE"/>
    <property type="match status" value="1"/>
</dbReference>
<proteinExistence type="predicted"/>
<sequence length="384" mass="43610">MNSNILESEQTTHSQQINATSTYKLQDSQYPAKKSKQIAAVALFSGGLDSMISMQLLHEQGIKVYALNFNIGFGSNKDKSEYFHNAAKQVGAELIQIDIAKQFFDNILFKPQFGYGRFFNPCIDCHANMFSHAFSKMLELNADFAISGEVLGQRPKSQRRDALDQVRSLIRKIGENPKYDSILSRDGNDITKPRTLDELMLRPMSAKLLPESFPEKMGWVNREHLLGVSGRGRQTQFDLLKKYGWKYHEKPGGGCLLTDTSVTLKIKDMMTHREVVFEDIALFKNGRYMVLDNGAKLVIARNEEENKKLDITHSKMDKIIPEAIGPLALLDKNATDSEKILAGRIVLSYCKTDPNQNYKVTIGDEYFKLSPYPREETSKFLFLK</sequence>
<name>A0A3D8INY0_9HELI</name>
<reference evidence="2 3" key="1">
    <citation type="submission" date="2018-04" db="EMBL/GenBank/DDBJ databases">
        <title>Novel Campyloabacter and Helicobacter Species and Strains.</title>
        <authorList>
            <person name="Mannion A.J."/>
            <person name="Shen Z."/>
            <person name="Fox J.G."/>
        </authorList>
    </citation>
    <scope>NUCLEOTIDE SEQUENCE [LARGE SCALE GENOMIC DNA]</scope>
    <source>
        <strain evidence="2 3">MIT 17-337</strain>
    </source>
</reference>